<dbReference type="Gene3D" id="2.60.40.3440">
    <property type="match status" value="2"/>
</dbReference>
<feature type="compositionally biased region" description="Polar residues" evidence="1">
    <location>
        <begin position="1205"/>
        <end position="1219"/>
    </location>
</feature>
<comment type="caution">
    <text evidence="3">The sequence shown here is derived from an EMBL/GenBank/DDBJ whole genome shotgun (WGS) entry which is preliminary data.</text>
</comment>
<dbReference type="InterPro" id="IPR015919">
    <property type="entry name" value="Cadherin-like_sf"/>
</dbReference>
<dbReference type="SMART" id="SM00736">
    <property type="entry name" value="CADG"/>
    <property type="match status" value="2"/>
</dbReference>
<dbReference type="PANTHER" id="PTHR14139:SF2">
    <property type="entry name" value="CALSYNTENIN-1"/>
    <property type="match status" value="1"/>
</dbReference>
<dbReference type="Pfam" id="PF17892">
    <property type="entry name" value="Cadherin_5"/>
    <property type="match status" value="5"/>
</dbReference>
<feature type="domain" description="Cadherin" evidence="2">
    <location>
        <begin position="2074"/>
        <end position="2182"/>
    </location>
</feature>
<evidence type="ECO:0000313" key="3">
    <source>
        <dbReference type="EMBL" id="MBF4372580.1"/>
    </source>
</evidence>
<dbReference type="InterPro" id="IPR006644">
    <property type="entry name" value="Cadg"/>
</dbReference>
<dbReference type="PROSITE" id="PS50268">
    <property type="entry name" value="CADHERIN_2"/>
    <property type="match status" value="3"/>
</dbReference>
<feature type="compositionally biased region" description="Low complexity" evidence="1">
    <location>
        <begin position="161"/>
        <end position="173"/>
    </location>
</feature>
<dbReference type="RefSeq" id="WP_194662602.1">
    <property type="nucleotide sequence ID" value="NZ_RDPI01000004.1"/>
</dbReference>
<accession>A0ABR9Z493</accession>
<feature type="region of interest" description="Disordered" evidence="1">
    <location>
        <begin position="1"/>
        <end position="37"/>
    </location>
</feature>
<organism evidence="3 4">
    <name type="scientific">Vibrio anguillarum</name>
    <name type="common">Listonella anguillarum</name>
    <dbReference type="NCBI Taxonomy" id="55601"/>
    <lineage>
        <taxon>Bacteria</taxon>
        <taxon>Pseudomonadati</taxon>
        <taxon>Pseudomonadota</taxon>
        <taxon>Gammaproteobacteria</taxon>
        <taxon>Vibrionales</taxon>
        <taxon>Vibrionaceae</taxon>
        <taxon>Vibrio</taxon>
    </lineage>
</organism>
<feature type="compositionally biased region" description="Polar residues" evidence="1">
    <location>
        <begin position="94"/>
        <end position="133"/>
    </location>
</feature>
<dbReference type="InterPro" id="IPR010221">
    <property type="entry name" value="VCBS_dom"/>
</dbReference>
<dbReference type="SUPFAM" id="SSF49313">
    <property type="entry name" value="Cadherin-like"/>
    <property type="match status" value="2"/>
</dbReference>
<dbReference type="InterPro" id="IPR041690">
    <property type="entry name" value="Cadherin_5"/>
</dbReference>
<dbReference type="Pfam" id="PF17963">
    <property type="entry name" value="Big_9"/>
    <property type="match status" value="2"/>
</dbReference>
<dbReference type="InterPro" id="IPR040853">
    <property type="entry name" value="RapA2_cadherin-like"/>
</dbReference>
<feature type="region of interest" description="Disordered" evidence="1">
    <location>
        <begin position="4366"/>
        <end position="4397"/>
    </location>
</feature>
<feature type="region of interest" description="Disordered" evidence="1">
    <location>
        <begin position="1200"/>
        <end position="1219"/>
    </location>
</feature>
<dbReference type="NCBIfam" id="TIGR01965">
    <property type="entry name" value="VCBS_repeat"/>
    <property type="match status" value="20"/>
</dbReference>
<name>A0ABR9Z493_VIBAN</name>
<feature type="region of interest" description="Disordered" evidence="1">
    <location>
        <begin position="82"/>
        <end position="133"/>
    </location>
</feature>
<keyword evidence="4" id="KW-1185">Reference proteome</keyword>
<evidence type="ECO:0000259" key="2">
    <source>
        <dbReference type="PROSITE" id="PS50268"/>
    </source>
</evidence>
<dbReference type="NCBIfam" id="NF012211">
    <property type="entry name" value="tand_rpt_95"/>
    <property type="match status" value="5"/>
</dbReference>
<proteinExistence type="predicted"/>
<gene>
    <name evidence="3" type="ORF">EAY46_05740</name>
</gene>
<protein>
    <submittedName>
        <fullName evidence="3">Tandem-95 repeat protein</fullName>
    </submittedName>
</protein>
<feature type="region of interest" description="Disordered" evidence="1">
    <location>
        <begin position="4255"/>
        <end position="4279"/>
    </location>
</feature>
<feature type="compositionally biased region" description="Basic and acidic residues" evidence="1">
    <location>
        <begin position="4366"/>
        <end position="4387"/>
    </location>
</feature>
<dbReference type="Pfam" id="PF17803">
    <property type="entry name" value="Cadherin_4"/>
    <property type="match status" value="6"/>
</dbReference>
<dbReference type="Pfam" id="PF05345">
    <property type="entry name" value="He_PIG"/>
    <property type="match status" value="2"/>
</dbReference>
<reference evidence="3 4" key="1">
    <citation type="journal article" date="2021" name="PeerJ">
        <title>Analysis of 44 Vibrio anguillarum genomes reveals high genetic diversity.</title>
        <authorList>
            <person name="Hansen M.J."/>
            <person name="Dalsgaard I."/>
        </authorList>
    </citation>
    <scope>NUCLEOTIDE SEQUENCE [LARGE SCALE GENOMIC DNA]</scope>
    <source>
        <strain evidence="3 4">040915-1/1B</strain>
    </source>
</reference>
<feature type="domain" description="Cadherin" evidence="2">
    <location>
        <begin position="1192"/>
        <end position="1293"/>
    </location>
</feature>
<sequence>MANKKNVETKKKNTEIKIKKSSELEQKKRTQKKKLRLHSHLKVNIPLFQSLMMILPSLAKHAVAEDVDSSGDTADQVAANSMTAKDSSNDHGNTDSSAVTNQEAQPSDSDVNSTLSVSHAPHGSNSHLVPSHHLSTFSHPQVHYIPSISMPTISLESNGQPTHSNNTPPTTPASPVTFVSEVIKGAYGELHVDANGQYTFVLNPNSPQYILLNQNKHGTDHFVLNLSDGSKIVVQIPVTGKQDTPTISGDLAGVVTEDHKVDSHGLLHANGKIDVIDPDQNESSMKPEVLAGKYGSLSIDADGHWQYHVDNSLSNIQALTSATSLHESFVIHTQDGTPQTLDMTIGGNDDNAVVTGIDTGVVTEDVTTQIQGQLTVNDSDLGENHFQASQINGHLGTLTITKDGAWTYALDNSNPAVQRLAQGSTATDIITVHSADGTPHQITITVNGTNDSAVIAGTNSGAVTEETQLQTTGTLTVTDTDAGEAHFSDTDIIGSLGTLHLKDNGDWSYDLDNSNPKVQALAQGKTATDTITVHSADGTPHQVTITVNGTNDSALIAGTTSGSVTEESKLHASGQLSISDLDSGQDHFQSTDIKGAYGSLHIDTDGLWTYDLDNSTVQALGDGDKLSETLTVNAADGTPHDIKVWVYGSNDAPVVSAEVVLTNGTEDTSIQLSTAELLANATDVDHNDLGQLSIANLVSNHGIVIDNKDGTFTFTPEKDYNGDVHFSYDVKDAHGGVTHTGATTNLAAVNDNPDVTPLTDSVSEGADNHHTLNLLLGATDKEGDALTISHLEYAIDGQPQAGKIPAGITLDADGHTLIVDATDPAFNHLANGQSQQIAITYQVEDGHGGSTQQTATLTIAGTDDKATLVSNVIQLTETQALDSEFKSYRGLLQLIDPDSGDNTQFVFSGKYLGQGFEPGHLDVWPNGTYQFRLDAGTNRHADDLIGSLHAGESKEFPYEVETSDGQKLTIMVKVTGEDNQAKIVVTPYSSLNNHVYEDHTSFGNTTHQLSSGGTLHVIDPDHDQAGFIAQTITTTEGGRFNINAQGHWSYNIDNDKVQHLGAGESFQQTFTVESIDGSAKKDITVTVHGTNDVPIVASVISGQTATEDGAFAFSVPAGTFDDIDAKDSLTLSAGSLPGWLSFDPTTGTFTGTPTNSDVGTTQVTVTATDAHGATVSTAFDLVVNNTNDAPTLNPIASVSVDEDGQQATGQLSATDPDTGDSLTYSVASPVAGLTLNADGSYSFDPSNAAYQSLPDGQTQTVTIPVTVTDSAGATDTQKLTITMTGTNDVARISGVDTGTATEDSVSHGSNNLIVSGQLRVADVDSGEGMFTVTGQSNHQAGLHERGTPVAGDHGLGQFVVHANGTWTFIADNTSLKIQALAEHQTIQETFTVHSKDGTAHTITVDIVGTNDAPTVSSSVTLAAGTEDTAVTLTEAQLLANASDVDNGETAQLSVHNLSADHGTITDNKDGTYTFTPNADYNGPVHFTYDVQDPQGETVATSASMNLAAVDDAAVITGTGGHLLEEDNLYYGYTIKTSGQFQVVDPDGPGQSKFPDGLHHHTGTLGGTLQLYGNGNYFYHIDNSTVNHLAKGQEAKETFTIHSVDGTPHQVEFVIEGTNDAPVANIVTLSNGIEDTHYQMQASQFGFTDVDSGDTLHAITITDIPAVSQGKFVLDGQEVSAGQSISTADISKLQFVPTKDFNGDVQFKYTVNDGRTDSVEATNTLHIANTDDASVISGDRQAVVNEGDIGDTVTATGQLSITDVDTGDNPSFIDVASTATTYGHIEMRNGQWTYTLDESKVQHLDPDQPAVQDHYTFKASDGSTQIVDITIQGTNDKPIIESAHAAAVGTSSTLKLQDVDVISNPTGANINVAPSNAENMARWGTDQVGVGSGVKLVGLYKPGSDHNWITNPATTTTAHSGAGGFSRIDNHDWWHTNGVPDTVNTGSGGATGHGNAWTGGIAVFEDNTGHQTIAIVNRVCTGGGSEVDYLYYHSYQHLQVGNTVYSGTATAGETINVMDGNHQIASVIADTNGHWEISASNLTDGKHTIHVENSAGEHSAETILQVSGHTVQNITPAALNAEIKEDAAQTTINGELRTSDVDTGDTASFTVQADHATKYGHFSIDSNGHYHFTIDNNNADVDHLGVHQTLTEVIPVTSTSTDGTSVTTNVTITIQGSLDKPILNATAPDAQQGTTIALNLNVATTDTGGDTEDLLIKISGLPDAATLNHGTHDAVAKMWVLHKSDLNGLELNLHNANFHGDLHFNATATASAGGESQSATQAISLFVNAPPSVTSGVTSSKAEDSGMGAIDLLSGATDADTGDTLSVGHIEYQIGTASKTSTVPSFLTMSKGGHILIVNSNTPEFQHLAVGETETVKITYNITDSHGGTVQQSATLTVTGTNDSPVITGSTTAKTVTEDGASATIDLLSGATDVDGDTLSIAGIETSIDGAAATSGLAAGLTLGADGHTITIDPSNKAFQDIAAGVTRNITVSFNVDDGHGGTVPRTAQVEVVGTNDRPTVTLFSQMAATDEDRAITLTKAQILTGIGAKDVDGDSLSITDLNVSSHGTLVDNHDGTYTITPDANFHGHLMIVGKVSDGSESRPFANPLVVSSVNDATKVVATSASTTEDTDIVLTKSQLLAGATDVDGDTLDINSVTVNGGHGTVTDNHDGTWTLHPEENYKGDITLGYKVNDGTADVDNHMTVAVTSVTDAADINLSVAPQKGFQTDSAHHLSIDAILNPDGGGDHTARDDGNSLTFEMGITLDKSETYHNGDVIAQYGGHISSPGKLDYAQMHYYSDGSRIGNGGVTLTNPHSVTVWISGMDPIETHIDITDGKLHRLTVVVDEGQGNKAPTMSIFDNGKPVDYPDGSNSESMPTHYLGDSGSSEHYLTAPKAGFTITENGFLEASTISIPYGGGHANVPTSLTERAGSTELVIGTGRSPISLGDGRYATGYDHGHIVWSHGSNHDGGNVPPITPIVATIEHVTVVKEAVAASQVAQGPLGEQGLDPKHVLIDLGVNGAGIVDHTGLHSTVVPSGSDHSHVINTAGINVTNDPHHLVINADVTPHDKDDALQAVHLHGLPVGSVVTDGAHTHTIDATDQKDGLDILGWTRSSIEVRIPAGVNHNAIITVEATTQNPDGTHAHSASSAPVILDPAHAGDVIVSAPPISGIEDKGPYDLSLTALDPSDPHAAITFVVSGLPAGATLSAGSYDTHTKTWTISPSETNGLQITLPKDFSGSVTPHITATSSAGHSHSVDVVGSITDTPDTAVISGTDSANITEDIHVQSSGVIMTNQNQLNVQDPDAGEALFTPTGSPSGSGSTATGSWVAGDKGIGQFILHADGRWLYKVDNDNTHINSLGDGDTFTETLTVQTKDGTTHQLTSTIHGTNDQPVIDATSAVTAIEGGHTAHKGQITTTDVDTGDSATYTVITPTTGQHVPGFTLNADGSYEFDATDAGYDHLALGKTEQVSVSVTVTDGAGATDQKDLIITITGTNDRPTVGSSLAQHIHSIDEDTTQHFSAKDFGFIDKDHGDQLDHITITALPDAFKGQFEYDGHPITIPLDVLTADISKLTFVPAQDYNGGVQFGFTVNDGHTDSFPKIGNFEIIPVDDISTVSGTDTLSMTEGSAANTHADLTVAKGAWLANVDGHFDFPEVVANDPNAGRWYAIVGAGVAGGAAHGMKIETTQWVMNMGDPNYGHNGYMTFTRNTNSATASYNAVDRVEGDLLINDPDTVPATFIDVTDSLGDNGYGNFSMHNGHWSFVGGDKTTALADGEKATETFTFNTSDGVTHQVTVNLTGSDTKAEFKGDISANLKEGDIGDTVSAHGTLNIVDVDTGQNPIIADFHDKSGVNGYGHFSMVNNQWTYEIDQTKVQKLNASESVQDKITVTASDGTTQDIVISIRGTNDAPEVTGAVANTDDSEGHAIDMTLPSNLFTDVEGDSFTLSLAVSQHTEEAVNPDSVNPGWQGKDTALGMPTWLHFDEKTGRIWGTPPHSADGDLDITVTATDANGAKGTYDFHIAVTDVDAKGIAHANVNEDDRATGQHSANGQLDAYHNGQHIIWHEQATGQDSTPNMIQGKYGHLQISTGGTWIYFLDHDGDQHWANKDLNALKAGQVEQEHFTIHGLQNGKEVATEQVIIAVTGKNDGATINGTMTSKSVSTITEDAAKDTLAGHLNLVDADHGEDQFIPDPHIAGTYGHLELAANGDWVYHLDNSLATTNSLSAAQGGTETFTINSPDNTASHTITINVNGVDDPLTAVTSPAPPPPVQHDEPDFSAETSEDISVTLDDVGLVVPDSQHQAVNAHPVTGAAAYLDALGISPPPPSANDAIEHQLPADIDIVMAEADHAALGHDDVSHIDLSDALEHQGHEHDTNQQDHDDTQHHNQVDDLPDIDPNS</sequence>
<dbReference type="Proteomes" id="UP000726136">
    <property type="component" value="Unassembled WGS sequence"/>
</dbReference>
<dbReference type="EMBL" id="RDPI01000004">
    <property type="protein sequence ID" value="MBF4372580.1"/>
    <property type="molecule type" value="Genomic_DNA"/>
</dbReference>
<dbReference type="InterPro" id="IPR002126">
    <property type="entry name" value="Cadherin-like_dom"/>
</dbReference>
<evidence type="ECO:0000313" key="4">
    <source>
        <dbReference type="Proteomes" id="UP000726136"/>
    </source>
</evidence>
<feature type="domain" description="Cadherin" evidence="2">
    <location>
        <begin position="3413"/>
        <end position="3500"/>
    </location>
</feature>
<dbReference type="PANTHER" id="PTHR14139">
    <property type="entry name" value="CALSYNTENIN"/>
    <property type="match status" value="1"/>
</dbReference>
<feature type="region of interest" description="Disordered" evidence="1">
    <location>
        <begin position="152"/>
        <end position="173"/>
    </location>
</feature>
<dbReference type="Gene3D" id="2.60.40.10">
    <property type="entry name" value="Immunoglobulins"/>
    <property type="match status" value="12"/>
</dbReference>
<feature type="compositionally biased region" description="Basic and acidic residues" evidence="1">
    <location>
        <begin position="1"/>
        <end position="28"/>
    </location>
</feature>
<dbReference type="InterPro" id="IPR013783">
    <property type="entry name" value="Ig-like_fold"/>
</dbReference>
<evidence type="ECO:0000256" key="1">
    <source>
        <dbReference type="SAM" id="MobiDB-lite"/>
    </source>
</evidence>